<name>A0A7M1AXQ1_9BACT</name>
<feature type="coiled-coil region" evidence="3">
    <location>
        <begin position="98"/>
        <end position="164"/>
    </location>
</feature>
<gene>
    <name evidence="5" type="ORF">FJR03_05105</name>
</gene>
<keyword evidence="6" id="KW-1185">Reference proteome</keyword>
<dbReference type="EMBL" id="CP041165">
    <property type="protein sequence ID" value="QOP41152.1"/>
    <property type="molecule type" value="Genomic_DNA"/>
</dbReference>
<keyword evidence="4" id="KW-1133">Transmembrane helix</keyword>
<dbReference type="PANTHER" id="PTHR32347">
    <property type="entry name" value="EFFLUX SYSTEM COMPONENT YKNX-RELATED"/>
    <property type="match status" value="1"/>
</dbReference>
<evidence type="ECO:0000313" key="5">
    <source>
        <dbReference type="EMBL" id="QOP41152.1"/>
    </source>
</evidence>
<dbReference type="InterPro" id="IPR050465">
    <property type="entry name" value="UPF0194_transport"/>
</dbReference>
<evidence type="ECO:0000256" key="1">
    <source>
        <dbReference type="ARBA" id="ARBA00004196"/>
    </source>
</evidence>
<evidence type="ECO:0000313" key="6">
    <source>
        <dbReference type="Proteomes" id="UP000593910"/>
    </source>
</evidence>
<dbReference type="RefSeq" id="WP_193114571.1">
    <property type="nucleotide sequence ID" value="NZ_CP041165.1"/>
</dbReference>
<dbReference type="AlphaFoldDB" id="A0A7M1AXQ1"/>
<proteinExistence type="predicted"/>
<dbReference type="Gene3D" id="2.40.50.100">
    <property type="match status" value="1"/>
</dbReference>
<keyword evidence="4" id="KW-0472">Membrane</keyword>
<evidence type="ECO:0000256" key="3">
    <source>
        <dbReference type="SAM" id="Coils"/>
    </source>
</evidence>
<protein>
    <submittedName>
        <fullName evidence="5">Biotin/lipoyl-binding protein</fullName>
    </submittedName>
</protein>
<reference evidence="5 6" key="1">
    <citation type="submission" date="2019-06" db="EMBL/GenBank/DDBJ databases">
        <title>Sulfurimonas gotlandica sp. nov., a chemoautotrophic and psychrotolerant epsilonproteobacterium isolated from a pelagic redoxcline, and an emended description of the genus Sulfurimonas.</title>
        <authorList>
            <person name="Wang S."/>
            <person name="Jiang L."/>
            <person name="Shao Z."/>
        </authorList>
    </citation>
    <scope>NUCLEOTIDE SEQUENCE [LARGE SCALE GENOMIC DNA]</scope>
    <source>
        <strain evidence="5 6">B2</strain>
    </source>
</reference>
<dbReference type="Proteomes" id="UP000593910">
    <property type="component" value="Chromosome"/>
</dbReference>
<dbReference type="GO" id="GO:0030313">
    <property type="term" value="C:cell envelope"/>
    <property type="evidence" value="ECO:0007669"/>
    <property type="project" value="UniProtKB-SubCell"/>
</dbReference>
<keyword evidence="4" id="KW-0812">Transmembrane</keyword>
<sequence length="425" mass="49984">MDKYQFNVLDKVELSPVVKKIWIFSFTIALILFSMLFLPWQQTVKGKGSIIALDPTQRDYSILAPVDGFVEKFYVEENQFVKKGESLFKMVDLDTNYLHKLEQIEQNLEHQIENTKLEIKNLEKQHHQTQNYLNHGLEVYEEKIKQVQNKIKSLEFKKVSLEKNHEIEKVNYERIKTLYEDGIESKRTFEKVENIYIKADAEFKKIDLDIEIEKKNMGILEKEKAKFLSQTTNKLHTIESTTLTVKSKLKNLNQQLSTQSIAIERYKNAEVIAQKDGYVVRVFKNDKNRYLKKGEEILHFSPSVTEKALRLKVSDFNMPLIKEGLPVRIMFYGWPALQISGWPKIQFGSFSGIVKKVEHISHEQGYYYAYVVEDPKEPWPKGDELRIGTQASAWVRLSTVPIWYQLWRLMNALPPQMVHPDREKY</sequence>
<feature type="transmembrane region" description="Helical" evidence="4">
    <location>
        <begin position="21"/>
        <end position="40"/>
    </location>
</feature>
<dbReference type="PANTHER" id="PTHR32347:SF23">
    <property type="entry name" value="BLL5650 PROTEIN"/>
    <property type="match status" value="1"/>
</dbReference>
<evidence type="ECO:0000256" key="4">
    <source>
        <dbReference type="SAM" id="Phobius"/>
    </source>
</evidence>
<keyword evidence="2 3" id="KW-0175">Coiled coil</keyword>
<comment type="subcellular location">
    <subcellularLocation>
        <location evidence="1">Cell envelope</location>
    </subcellularLocation>
</comment>
<evidence type="ECO:0000256" key="2">
    <source>
        <dbReference type="ARBA" id="ARBA00023054"/>
    </source>
</evidence>
<organism evidence="5 6">
    <name type="scientific">Sulfurimonas marina</name>
    <dbReference type="NCBI Taxonomy" id="2590551"/>
    <lineage>
        <taxon>Bacteria</taxon>
        <taxon>Pseudomonadati</taxon>
        <taxon>Campylobacterota</taxon>
        <taxon>Epsilonproteobacteria</taxon>
        <taxon>Campylobacterales</taxon>
        <taxon>Sulfurimonadaceae</taxon>
        <taxon>Sulfurimonas</taxon>
    </lineage>
</organism>
<accession>A0A7M1AXQ1</accession>
<dbReference type="KEGG" id="smax:FJR03_05105"/>